<dbReference type="InterPro" id="IPR004358">
    <property type="entry name" value="Sig_transdc_His_kin-like_C"/>
</dbReference>
<evidence type="ECO:0000256" key="4">
    <source>
        <dbReference type="ARBA" id="ARBA00022679"/>
    </source>
</evidence>
<dbReference type="NCBIfam" id="TIGR00229">
    <property type="entry name" value="sensory_box"/>
    <property type="match status" value="1"/>
</dbReference>
<comment type="catalytic activity">
    <reaction evidence="1">
        <text>ATP + protein L-histidine = ADP + protein N-phospho-L-histidine.</text>
        <dbReference type="EC" id="2.7.13.3"/>
    </reaction>
</comment>
<dbReference type="CDD" id="cd00082">
    <property type="entry name" value="HisKA"/>
    <property type="match status" value="1"/>
</dbReference>
<dbReference type="AlphaFoldDB" id="A0A857JC46"/>
<keyword evidence="11" id="KW-1185">Reference proteome</keyword>
<dbReference type="InterPro" id="IPR035965">
    <property type="entry name" value="PAS-like_dom_sf"/>
</dbReference>
<name>A0A857JC46_9BURK</name>
<keyword evidence="4" id="KW-0808">Transferase</keyword>
<dbReference type="Pfam" id="PF02518">
    <property type="entry name" value="HATPase_c"/>
    <property type="match status" value="1"/>
</dbReference>
<dbReference type="PROSITE" id="PS50109">
    <property type="entry name" value="HIS_KIN"/>
    <property type="match status" value="1"/>
</dbReference>
<dbReference type="SUPFAM" id="SSF55785">
    <property type="entry name" value="PYP-like sensor domain (PAS domain)"/>
    <property type="match status" value="2"/>
</dbReference>
<evidence type="ECO:0000259" key="9">
    <source>
        <dbReference type="PROSITE" id="PS50109"/>
    </source>
</evidence>
<dbReference type="GO" id="GO:0005524">
    <property type="term" value="F:ATP binding"/>
    <property type="evidence" value="ECO:0007669"/>
    <property type="project" value="UniProtKB-KW"/>
</dbReference>
<dbReference type="Gene3D" id="1.10.287.130">
    <property type="match status" value="1"/>
</dbReference>
<evidence type="ECO:0000256" key="5">
    <source>
        <dbReference type="ARBA" id="ARBA00022741"/>
    </source>
</evidence>
<dbReference type="Proteomes" id="UP000464787">
    <property type="component" value="Chromosome"/>
</dbReference>
<dbReference type="PANTHER" id="PTHR43065">
    <property type="entry name" value="SENSOR HISTIDINE KINASE"/>
    <property type="match status" value="1"/>
</dbReference>
<dbReference type="EC" id="2.7.13.3" evidence="2"/>
<evidence type="ECO:0000256" key="3">
    <source>
        <dbReference type="ARBA" id="ARBA00022553"/>
    </source>
</evidence>
<accession>A0A857JC46</accession>
<protein>
    <recommendedName>
        <fullName evidence="2">histidine kinase</fullName>
        <ecNumber evidence="2">2.7.13.3</ecNumber>
    </recommendedName>
</protein>
<evidence type="ECO:0000313" key="11">
    <source>
        <dbReference type="Proteomes" id="UP000464787"/>
    </source>
</evidence>
<dbReference type="GO" id="GO:0000155">
    <property type="term" value="F:phosphorelay sensor kinase activity"/>
    <property type="evidence" value="ECO:0007669"/>
    <property type="project" value="InterPro"/>
</dbReference>
<sequence length="622" mass="68667">MQHLDFQAFFDLSPNPYLAMDRDFVIVGANRAYLDVTQRRLDQLLGLTIFQAFPAMADGSGDDSALQLRHSLERALHGRCRDTLPLIRYDVARDTLQGPVFEERFWSATHTPLLDAQGEVHLLLQHTEDVTELNRLRSLQTQPSPAQVQDASSVLAAHHLMERAEAVDARNRALSEEAAALRQLFDLAPGFVCILSEPGRAYEMANEAYFRLVGRRDILGRPMQDVLPAQEAQAFAQVLQGVGTTGDRFIAQAQPVMLPRRPGLEPEQRFIDVLCQPMFALDGSVRGFFIQGHDVTEHCHAQRELRRHHEQLEALVAERTEALQRSEQALMQSQKMEALGQLTGGVAHDFNNVLQVIASNLQLLKPLARDDARGTRRIQSALLSVDRGARLASHLLAFARKQPLAPVALNAGRLVRGMDDMLRRALGASVELRTVVGGGLWNVLADPGFLENALLNLAINARDAMDGQGALTIEAGNASLDELYAGLHDEVAPGQYVMIAVSDTGCGMTPEVLGRAFDPFFTTKPDGSGTGLGLSMVYGFVKQSQGHIKIYSEPGHGTTVRMYLPRSLQAEHQPAPQIMRRLAAAAKPSWWWRTMPRCARRWSTSSPAWATACSRPATPRAR</sequence>
<dbReference type="SMART" id="SM00091">
    <property type="entry name" value="PAS"/>
    <property type="match status" value="2"/>
</dbReference>
<dbReference type="PANTHER" id="PTHR43065:SF46">
    <property type="entry name" value="C4-DICARBOXYLATE TRANSPORT SENSOR PROTEIN DCTB"/>
    <property type="match status" value="1"/>
</dbReference>
<evidence type="ECO:0000256" key="2">
    <source>
        <dbReference type="ARBA" id="ARBA00012438"/>
    </source>
</evidence>
<dbReference type="Gene3D" id="3.30.450.20">
    <property type="entry name" value="PAS domain"/>
    <property type="match status" value="2"/>
</dbReference>
<dbReference type="Pfam" id="PF08448">
    <property type="entry name" value="PAS_4"/>
    <property type="match status" value="2"/>
</dbReference>
<dbReference type="InterPro" id="IPR000014">
    <property type="entry name" value="PAS"/>
</dbReference>
<keyword evidence="8" id="KW-0902">Two-component regulatory system</keyword>
<dbReference type="InterPro" id="IPR036890">
    <property type="entry name" value="HATPase_C_sf"/>
</dbReference>
<keyword evidence="7" id="KW-0067">ATP-binding</keyword>
<dbReference type="PRINTS" id="PR00344">
    <property type="entry name" value="BCTRLSENSOR"/>
</dbReference>
<dbReference type="InterPro" id="IPR003661">
    <property type="entry name" value="HisK_dim/P_dom"/>
</dbReference>
<feature type="domain" description="Histidine kinase" evidence="9">
    <location>
        <begin position="345"/>
        <end position="568"/>
    </location>
</feature>
<dbReference type="InterPro" id="IPR003594">
    <property type="entry name" value="HATPase_dom"/>
</dbReference>
<gene>
    <name evidence="10" type="ORF">GT347_23860</name>
</gene>
<evidence type="ECO:0000256" key="6">
    <source>
        <dbReference type="ARBA" id="ARBA00022777"/>
    </source>
</evidence>
<dbReference type="CDD" id="cd16919">
    <property type="entry name" value="HATPase_CckA-like"/>
    <property type="match status" value="1"/>
</dbReference>
<dbReference type="EMBL" id="CP047650">
    <property type="protein sequence ID" value="QHJ00752.1"/>
    <property type="molecule type" value="Genomic_DNA"/>
</dbReference>
<dbReference type="InterPro" id="IPR036097">
    <property type="entry name" value="HisK_dim/P_sf"/>
</dbReference>
<dbReference type="SUPFAM" id="SSF47384">
    <property type="entry name" value="Homodimeric domain of signal transducing histidine kinase"/>
    <property type="match status" value="1"/>
</dbReference>
<organism evidence="10 11">
    <name type="scientific">Xylophilus rhododendri</name>
    <dbReference type="NCBI Taxonomy" id="2697032"/>
    <lineage>
        <taxon>Bacteria</taxon>
        <taxon>Pseudomonadati</taxon>
        <taxon>Pseudomonadota</taxon>
        <taxon>Betaproteobacteria</taxon>
        <taxon>Burkholderiales</taxon>
        <taxon>Xylophilus</taxon>
    </lineage>
</organism>
<proteinExistence type="predicted"/>
<dbReference type="InterPro" id="IPR013656">
    <property type="entry name" value="PAS_4"/>
</dbReference>
<dbReference type="InterPro" id="IPR005467">
    <property type="entry name" value="His_kinase_dom"/>
</dbReference>
<dbReference type="SMART" id="SM00387">
    <property type="entry name" value="HATPase_c"/>
    <property type="match status" value="1"/>
</dbReference>
<reference evidence="10 11" key="1">
    <citation type="submission" date="2020-01" db="EMBL/GenBank/DDBJ databases">
        <title>Genome sequencing of strain KACC 21265.</title>
        <authorList>
            <person name="Heo J."/>
            <person name="Kim S.-J."/>
            <person name="Kim J.-S."/>
            <person name="Hong S.-B."/>
            <person name="Kwon S.-W."/>
        </authorList>
    </citation>
    <scope>NUCLEOTIDE SEQUENCE [LARGE SCALE GENOMIC DNA]</scope>
    <source>
        <strain evidence="10 11">KACC 21265</strain>
    </source>
</reference>
<dbReference type="SUPFAM" id="SSF55874">
    <property type="entry name" value="ATPase domain of HSP90 chaperone/DNA topoisomerase II/histidine kinase"/>
    <property type="match status" value="1"/>
</dbReference>
<evidence type="ECO:0000313" key="10">
    <source>
        <dbReference type="EMBL" id="QHJ00752.1"/>
    </source>
</evidence>
<evidence type="ECO:0000256" key="7">
    <source>
        <dbReference type="ARBA" id="ARBA00022840"/>
    </source>
</evidence>
<evidence type="ECO:0000256" key="8">
    <source>
        <dbReference type="ARBA" id="ARBA00023012"/>
    </source>
</evidence>
<dbReference type="KEGG" id="xyk:GT347_23860"/>
<keyword evidence="3" id="KW-0597">Phosphoprotein</keyword>
<evidence type="ECO:0000256" key="1">
    <source>
        <dbReference type="ARBA" id="ARBA00000085"/>
    </source>
</evidence>
<dbReference type="Gene3D" id="3.30.565.10">
    <property type="entry name" value="Histidine kinase-like ATPase, C-terminal domain"/>
    <property type="match status" value="1"/>
</dbReference>
<keyword evidence="5" id="KW-0547">Nucleotide-binding</keyword>
<keyword evidence="6" id="KW-0418">Kinase</keyword>